<feature type="compositionally biased region" description="Basic and acidic residues" evidence="1">
    <location>
        <begin position="473"/>
        <end position="486"/>
    </location>
</feature>
<protein>
    <submittedName>
        <fullName evidence="2">Uncharacterized protein</fullName>
    </submittedName>
</protein>
<name>A0ABR0F416_ZASCE</name>
<feature type="compositionally biased region" description="Basic and acidic residues" evidence="1">
    <location>
        <begin position="396"/>
        <end position="410"/>
    </location>
</feature>
<feature type="compositionally biased region" description="Basic and acidic residues" evidence="1">
    <location>
        <begin position="733"/>
        <end position="756"/>
    </location>
</feature>
<evidence type="ECO:0000313" key="2">
    <source>
        <dbReference type="EMBL" id="KAK4507833.1"/>
    </source>
</evidence>
<feature type="compositionally biased region" description="Basic and acidic residues" evidence="1">
    <location>
        <begin position="781"/>
        <end position="791"/>
    </location>
</feature>
<feature type="region of interest" description="Disordered" evidence="1">
    <location>
        <begin position="364"/>
        <end position="846"/>
    </location>
</feature>
<feature type="region of interest" description="Disordered" evidence="1">
    <location>
        <begin position="1"/>
        <end position="64"/>
    </location>
</feature>
<gene>
    <name evidence="2" type="ORF">PRZ48_001568</name>
</gene>
<comment type="caution">
    <text evidence="2">The sequence shown here is derived from an EMBL/GenBank/DDBJ whole genome shotgun (WGS) entry which is preliminary data.</text>
</comment>
<feature type="region of interest" description="Disordered" evidence="1">
    <location>
        <begin position="291"/>
        <end position="314"/>
    </location>
</feature>
<sequence length="846" mass="96111">MAIPPHNTYLSIPPPPLPEFYMPKKATVDAPSSTSGTDDGGRKKYDPIPGDGTDERREYARTRRTSDISSSLAVYHICRICLRPRSARYHREHPIPIDGVPPPPAICRRCRVTSVDDSRSLVDIVERHESHGPKLGVKSFVADEDCFPARMARSRRVDYDLDEVEWKELEPAPAKQSPPRQKEYIYRHIHVAVPPPPIHPPPPIAPPQAEPPPKAQPPEPSFIYVPKPSVKSTAQDAIDSISEKSAHSSKHKQYEIRRIKQTAPKQASVAAESVTTESEIRHVESKKTVASKARAEVEIRSSSGRSDASKAEWTETDIRRLARDEVERYRRAERSMDAHGDAYAHGRMVPVERVPVVPVERRIEAQRDVEDDMPWKQGNEQKEKEPVYASRKREYRVRSESQGREEEILIVRRSGQRPQAEDAPSSGAKKTSPPSDTSSDKTRWPTQETRKSTYVQGSRISRRSEQPQWDADQQSKKNGADADKKQTTTGHWIDYGQPRGTQIHERQLRVAESEREYSKTSKRPEYPKNFHEERVTMEYDRRDSGVEGLVQKQKAQKRSQEVALPYPRDDEDTPVPMPSPSSHASRPTKSVARGDNDSEYYYKLRTVQPADEETYVRSDRDGIYYREQSEYLHRRKTPADPTPPEPTSTPPKRIGERRQSDVSSRVRFANKVAVSPTPPGSDASSARFHGRSQVEEKGPSRVIDFGYERMGRTPSRAAPEEREYNQQDARYPPQREYRRADGGAMRPEPRGRRPSGDTETTTAPSTLPVDVRMLAGARSESPSREKLLADARRRRRGDGLGPYTVEHERSVSLEAYDGSSVGSDAPPRKDKQRREDRERASQRGKR</sequence>
<feature type="compositionally biased region" description="Basic and acidic residues" evidence="1">
    <location>
        <begin position="438"/>
        <end position="451"/>
    </location>
</feature>
<accession>A0ABR0F416</accession>
<feature type="compositionally biased region" description="Basic and acidic residues" evidence="1">
    <location>
        <begin position="592"/>
        <end position="602"/>
    </location>
</feature>
<feature type="compositionally biased region" description="Basic and acidic residues" evidence="1">
    <location>
        <begin position="53"/>
        <end position="64"/>
    </location>
</feature>
<evidence type="ECO:0000256" key="1">
    <source>
        <dbReference type="SAM" id="MobiDB-lite"/>
    </source>
</evidence>
<feature type="compositionally biased region" description="Basic and acidic residues" evidence="1">
    <location>
        <begin position="241"/>
        <end position="254"/>
    </location>
</feature>
<proteinExistence type="predicted"/>
<organism evidence="2 3">
    <name type="scientific">Zasmidium cellare</name>
    <name type="common">Wine cellar mold</name>
    <name type="synonym">Racodium cellare</name>
    <dbReference type="NCBI Taxonomy" id="395010"/>
    <lineage>
        <taxon>Eukaryota</taxon>
        <taxon>Fungi</taxon>
        <taxon>Dikarya</taxon>
        <taxon>Ascomycota</taxon>
        <taxon>Pezizomycotina</taxon>
        <taxon>Dothideomycetes</taxon>
        <taxon>Dothideomycetidae</taxon>
        <taxon>Mycosphaerellales</taxon>
        <taxon>Mycosphaerellaceae</taxon>
        <taxon>Zasmidium</taxon>
    </lineage>
</organism>
<feature type="compositionally biased region" description="Basic and acidic residues" evidence="1">
    <location>
        <begin position="502"/>
        <end position="545"/>
    </location>
</feature>
<reference evidence="2 3" key="1">
    <citation type="journal article" date="2023" name="G3 (Bethesda)">
        <title>A chromosome-level genome assembly of Zasmidium syzygii isolated from banana leaves.</title>
        <authorList>
            <person name="van Westerhoven A.C."/>
            <person name="Mehrabi R."/>
            <person name="Talebi R."/>
            <person name="Steentjes M.B.F."/>
            <person name="Corcolon B."/>
            <person name="Chong P.A."/>
            <person name="Kema G.H.J."/>
            <person name="Seidl M.F."/>
        </authorList>
    </citation>
    <scope>NUCLEOTIDE SEQUENCE [LARGE SCALE GENOMIC DNA]</scope>
    <source>
        <strain evidence="2 3">P124</strain>
    </source>
</reference>
<feature type="compositionally biased region" description="Basic and acidic residues" evidence="1">
    <location>
        <begin position="826"/>
        <end position="846"/>
    </location>
</feature>
<dbReference type="Proteomes" id="UP001305779">
    <property type="component" value="Unassembled WGS sequence"/>
</dbReference>
<keyword evidence="3" id="KW-1185">Reference proteome</keyword>
<feature type="compositionally biased region" description="Basic and acidic residues" evidence="1">
    <location>
        <begin position="614"/>
        <end position="632"/>
    </location>
</feature>
<feature type="region of interest" description="Disordered" evidence="1">
    <location>
        <begin position="193"/>
        <end position="254"/>
    </location>
</feature>
<feature type="compositionally biased region" description="Pro residues" evidence="1">
    <location>
        <begin position="640"/>
        <end position="649"/>
    </location>
</feature>
<dbReference type="EMBL" id="JAXOVC010000001">
    <property type="protein sequence ID" value="KAK4507833.1"/>
    <property type="molecule type" value="Genomic_DNA"/>
</dbReference>
<evidence type="ECO:0000313" key="3">
    <source>
        <dbReference type="Proteomes" id="UP001305779"/>
    </source>
</evidence>
<feature type="compositionally biased region" description="Pro residues" evidence="1">
    <location>
        <begin position="193"/>
        <end position="220"/>
    </location>
</feature>